<gene>
    <name evidence="1" type="ORF">Ciccas_002666</name>
</gene>
<organism evidence="1 2">
    <name type="scientific">Cichlidogyrus casuarinus</name>
    <dbReference type="NCBI Taxonomy" id="1844966"/>
    <lineage>
        <taxon>Eukaryota</taxon>
        <taxon>Metazoa</taxon>
        <taxon>Spiralia</taxon>
        <taxon>Lophotrochozoa</taxon>
        <taxon>Platyhelminthes</taxon>
        <taxon>Monogenea</taxon>
        <taxon>Monopisthocotylea</taxon>
        <taxon>Dactylogyridea</taxon>
        <taxon>Ancyrocephalidae</taxon>
        <taxon>Cichlidogyrus</taxon>
    </lineage>
</organism>
<name>A0ABD2QGL4_9PLAT</name>
<accession>A0ABD2QGL4</accession>
<proteinExistence type="predicted"/>
<evidence type="ECO:0000313" key="2">
    <source>
        <dbReference type="Proteomes" id="UP001626550"/>
    </source>
</evidence>
<evidence type="ECO:0000313" key="1">
    <source>
        <dbReference type="EMBL" id="KAL3318674.1"/>
    </source>
</evidence>
<dbReference type="Proteomes" id="UP001626550">
    <property type="component" value="Unassembled WGS sequence"/>
</dbReference>
<keyword evidence="2" id="KW-1185">Reference proteome</keyword>
<reference evidence="1 2" key="1">
    <citation type="submission" date="2024-11" db="EMBL/GenBank/DDBJ databases">
        <title>Adaptive evolution of stress response genes in parasites aligns with host niche diversity.</title>
        <authorList>
            <person name="Hahn C."/>
            <person name="Resl P."/>
        </authorList>
    </citation>
    <scope>NUCLEOTIDE SEQUENCE [LARGE SCALE GENOMIC DNA]</scope>
    <source>
        <strain evidence="1">EGGRZ-B1_66</strain>
        <tissue evidence="1">Body</tissue>
    </source>
</reference>
<comment type="caution">
    <text evidence="1">The sequence shown here is derived from an EMBL/GenBank/DDBJ whole genome shotgun (WGS) entry which is preliminary data.</text>
</comment>
<sequence>MPSLCVYNSRIIESCERDQAERDFLRHYLTLEPCQRPTRFAQLEEKHGALEPLADIDLTPKKSVRVRVEFNGQEVMHDLSLTQSVGQAKMEFAIRFGLCDKSSLESPESRAYQMKQLKLFYYDQVLCQVQGPEELRYVTRKIHSYQPYDGDMFQLILKEPFNSPLLTTERLPGSISK</sequence>
<protein>
    <submittedName>
        <fullName evidence="1">Uncharacterized protein</fullName>
    </submittedName>
</protein>
<dbReference type="EMBL" id="JBJKFK010000216">
    <property type="protein sequence ID" value="KAL3318674.1"/>
    <property type="molecule type" value="Genomic_DNA"/>
</dbReference>
<dbReference type="AlphaFoldDB" id="A0ABD2QGL4"/>